<comment type="cofactor">
    <cofactor evidence="6">
        <name>Mg(2+)</name>
        <dbReference type="ChEBI" id="CHEBI:18420"/>
    </cofactor>
</comment>
<evidence type="ECO:0000256" key="4">
    <source>
        <dbReference type="ARBA" id="ARBA00022679"/>
    </source>
</evidence>
<evidence type="ECO:0000313" key="7">
    <source>
        <dbReference type="EMBL" id="ADK86422.1"/>
    </source>
</evidence>
<dbReference type="KEGG" id="dbr:Deba_3069"/>
<proteinExistence type="inferred from homology"/>
<feature type="binding site" description="in other chain" evidence="6">
    <location>
        <begin position="75"/>
        <end position="76"/>
    </location>
    <ligand>
        <name>5-phospho-alpha-D-ribose 1-diphosphate</name>
        <dbReference type="ChEBI" id="CHEBI:58017"/>
        <note>ligand shared between dimeric partners</note>
    </ligand>
</feature>
<keyword evidence="4 6" id="KW-0808">Transferase</keyword>
<dbReference type="STRING" id="644282.Deba_3069"/>
<dbReference type="GO" id="GO:0046132">
    <property type="term" value="P:pyrimidine ribonucleoside biosynthetic process"/>
    <property type="evidence" value="ECO:0007669"/>
    <property type="project" value="TreeGrafter"/>
</dbReference>
<dbReference type="InterPro" id="IPR023031">
    <property type="entry name" value="OPRT"/>
</dbReference>
<dbReference type="InterPro" id="IPR000836">
    <property type="entry name" value="PRTase_dom"/>
</dbReference>
<dbReference type="SUPFAM" id="SSF53271">
    <property type="entry name" value="PRTase-like"/>
    <property type="match status" value="1"/>
</dbReference>
<organism evidence="7 8">
    <name type="scientific">Desulfarculus baarsii (strain ATCC 33931 / DSM 2075 / LMG 7858 / VKM B-1802 / 2st14)</name>
    <dbReference type="NCBI Taxonomy" id="644282"/>
    <lineage>
        <taxon>Bacteria</taxon>
        <taxon>Pseudomonadati</taxon>
        <taxon>Thermodesulfobacteriota</taxon>
        <taxon>Desulfarculia</taxon>
        <taxon>Desulfarculales</taxon>
        <taxon>Desulfarculaceae</taxon>
        <taxon>Desulfarculus</taxon>
    </lineage>
</organism>
<dbReference type="GO" id="GO:0006207">
    <property type="term" value="P:'de novo' pyrimidine nucleobase biosynthetic process"/>
    <property type="evidence" value="ECO:0007669"/>
    <property type="project" value="TreeGrafter"/>
</dbReference>
<dbReference type="CDD" id="cd06223">
    <property type="entry name" value="PRTases_typeI"/>
    <property type="match status" value="1"/>
</dbReference>
<dbReference type="Proteomes" id="UP000009047">
    <property type="component" value="Chromosome"/>
</dbReference>
<dbReference type="InterPro" id="IPR029057">
    <property type="entry name" value="PRTase-like"/>
</dbReference>
<evidence type="ECO:0000256" key="5">
    <source>
        <dbReference type="ARBA" id="ARBA00022975"/>
    </source>
</evidence>
<keyword evidence="5 6" id="KW-0665">Pyrimidine biosynthesis</keyword>
<protein>
    <recommendedName>
        <fullName evidence="2 6">Orotate phosphoribosyltransferase</fullName>
        <shortName evidence="6">OPRT</shortName>
        <shortName evidence="6">OPRTase</shortName>
        <ecNumber evidence="2 6">2.4.2.10</ecNumber>
    </recommendedName>
</protein>
<dbReference type="GO" id="GO:0005737">
    <property type="term" value="C:cytoplasm"/>
    <property type="evidence" value="ECO:0007669"/>
    <property type="project" value="TreeGrafter"/>
</dbReference>
<keyword evidence="8" id="KW-1185">Reference proteome</keyword>
<dbReference type="GO" id="GO:0044205">
    <property type="term" value="P:'de novo' UMP biosynthetic process"/>
    <property type="evidence" value="ECO:0007669"/>
    <property type="project" value="UniProtKB-UniRule"/>
</dbReference>
<comment type="pathway">
    <text evidence="1 6">Pyrimidine metabolism; UMP biosynthesis via de novo pathway; UMP from orotate: step 1/2.</text>
</comment>
<comment type="caution">
    <text evidence="6">Lacks conserved residue(s) required for the propagation of feature annotation.</text>
</comment>
<feature type="binding site" evidence="6">
    <location>
        <position position="108"/>
    </location>
    <ligand>
        <name>5-phospho-alpha-D-ribose 1-diphosphate</name>
        <dbReference type="ChEBI" id="CHEBI:58017"/>
        <note>ligand shared between dimeric partners</note>
    </ligand>
</feature>
<evidence type="ECO:0000256" key="6">
    <source>
        <dbReference type="HAMAP-Rule" id="MF_01208"/>
    </source>
</evidence>
<dbReference type="RefSeq" id="WP_013259859.1">
    <property type="nucleotide sequence ID" value="NC_014365.1"/>
</dbReference>
<dbReference type="UniPathway" id="UPA00070">
    <property type="reaction ID" value="UER00119"/>
</dbReference>
<dbReference type="PANTHER" id="PTHR46683:SF1">
    <property type="entry name" value="OROTATE PHOSPHORIBOSYLTRANSFERASE 1-RELATED"/>
    <property type="match status" value="1"/>
</dbReference>
<accession>E1QLI7</accession>
<dbReference type="OrthoDB" id="9779060at2"/>
<dbReference type="EMBL" id="CP002085">
    <property type="protein sequence ID" value="ADK86422.1"/>
    <property type="molecule type" value="Genomic_DNA"/>
</dbReference>
<evidence type="ECO:0000256" key="1">
    <source>
        <dbReference type="ARBA" id="ARBA00004889"/>
    </source>
</evidence>
<evidence type="ECO:0000313" key="8">
    <source>
        <dbReference type="Proteomes" id="UP000009047"/>
    </source>
</evidence>
<dbReference type="eggNOG" id="COG0461">
    <property type="taxonomic scope" value="Bacteria"/>
</dbReference>
<reference evidence="7 8" key="1">
    <citation type="journal article" date="2010" name="Stand. Genomic Sci.">
        <title>Complete genome sequence of Desulfarculus baarsii type strain (2st14).</title>
        <authorList>
            <person name="Sun H."/>
            <person name="Spring S."/>
            <person name="Lapidus A."/>
            <person name="Davenport K."/>
            <person name="Del Rio T.G."/>
            <person name="Tice H."/>
            <person name="Nolan M."/>
            <person name="Copeland A."/>
            <person name="Cheng J.F."/>
            <person name="Lucas S."/>
            <person name="Tapia R."/>
            <person name="Goodwin L."/>
            <person name="Pitluck S."/>
            <person name="Ivanova N."/>
            <person name="Pagani I."/>
            <person name="Mavromatis K."/>
            <person name="Ovchinnikova G."/>
            <person name="Pati A."/>
            <person name="Chen A."/>
            <person name="Palaniappan K."/>
            <person name="Hauser L."/>
            <person name="Chang Y.J."/>
            <person name="Jeffries C.D."/>
            <person name="Detter J.C."/>
            <person name="Han C."/>
            <person name="Rohde M."/>
            <person name="Brambilla E."/>
            <person name="Goker M."/>
            <person name="Woyke T."/>
            <person name="Bristow J."/>
            <person name="Eisen J.A."/>
            <person name="Markowitz V."/>
            <person name="Hugenholtz P."/>
            <person name="Kyrpides N.C."/>
            <person name="Klenk H.P."/>
            <person name="Land M."/>
        </authorList>
    </citation>
    <scope>NUCLEOTIDE SEQUENCE [LARGE SCALE GENOMIC DNA]</scope>
    <source>
        <strain evidence="8">ATCC 33931 / DSM 2075 / LMG 7858 / VKM B-1802 / 2st14</strain>
    </source>
</reference>
<dbReference type="GO" id="GO:0004588">
    <property type="term" value="F:orotate phosphoribosyltransferase activity"/>
    <property type="evidence" value="ECO:0007669"/>
    <property type="project" value="UniProtKB-UniRule"/>
</dbReference>
<dbReference type="GO" id="GO:0000287">
    <property type="term" value="F:magnesium ion binding"/>
    <property type="evidence" value="ECO:0007669"/>
    <property type="project" value="UniProtKB-UniRule"/>
</dbReference>
<feature type="binding site" description="in other chain" evidence="6">
    <location>
        <begin position="133"/>
        <end position="141"/>
    </location>
    <ligand>
        <name>5-phospho-alpha-D-ribose 1-diphosphate</name>
        <dbReference type="ChEBI" id="CHEBI:58017"/>
        <note>ligand shared between dimeric partners</note>
    </ligand>
</feature>
<feature type="binding site" description="in other chain" evidence="6">
    <location>
        <position position="103"/>
    </location>
    <ligand>
        <name>5-phospho-alpha-D-ribose 1-diphosphate</name>
        <dbReference type="ChEBI" id="CHEBI:58017"/>
        <note>ligand shared between dimeric partners</note>
    </ligand>
</feature>
<comment type="function">
    <text evidence="6">Catalyzes the transfer of a ribosyl phosphate group from 5-phosphoribose 1-diphosphate to orotate, leading to the formation of orotidine monophosphate (OMP).</text>
</comment>
<feature type="binding site" evidence="6">
    <location>
        <position position="137"/>
    </location>
    <ligand>
        <name>orotate</name>
        <dbReference type="ChEBI" id="CHEBI:30839"/>
    </ligand>
</feature>
<gene>
    <name evidence="6" type="primary">pyrE</name>
    <name evidence="7" type="ordered locus">Deba_3069</name>
</gene>
<sequence length="251" mass="26976">MKDYQKRLATLLAQSGALLFRQGLRLKDGRPTPYFVNLGVFRTGRLSWELGRCFADWFVDQGLAGQVDVLLGPSYKGSAMAQAAAMALHLEHGLDLAFDYDRKEAKTHGEHAGKAGMFVTGALGPASRALIIDDVGTSMATKLELLDKVAAHFGAEAPRVVGVALAVDRQQTQAVHDAAGKVVEGARGADALAAFGQKTGLPVWSLLGIRQAAGFLRESGQNVLVEGQWRPLDDELMDRLAQYLAVYGREG</sequence>
<comment type="catalytic activity">
    <reaction evidence="6">
        <text>orotidine 5'-phosphate + diphosphate = orotate + 5-phospho-alpha-D-ribose 1-diphosphate</text>
        <dbReference type="Rhea" id="RHEA:10380"/>
        <dbReference type="ChEBI" id="CHEBI:30839"/>
        <dbReference type="ChEBI" id="CHEBI:33019"/>
        <dbReference type="ChEBI" id="CHEBI:57538"/>
        <dbReference type="ChEBI" id="CHEBI:58017"/>
        <dbReference type="EC" id="2.4.2.10"/>
    </reaction>
</comment>
<dbReference type="EC" id="2.4.2.10" evidence="2 6"/>
<dbReference type="PANTHER" id="PTHR46683">
    <property type="entry name" value="OROTATE PHOSPHORIBOSYLTRANSFERASE 1-RELATED"/>
    <property type="match status" value="1"/>
</dbReference>
<evidence type="ECO:0000256" key="2">
    <source>
        <dbReference type="ARBA" id="ARBA00011971"/>
    </source>
</evidence>
<comment type="similarity">
    <text evidence="6">Belongs to the purine/pyrimidine phosphoribosyltransferase family. PyrE subfamily.</text>
</comment>
<name>E1QLI7_DESB2</name>
<keyword evidence="3 6" id="KW-0328">Glycosyltransferase</keyword>
<evidence type="ECO:0000256" key="3">
    <source>
        <dbReference type="ARBA" id="ARBA00022676"/>
    </source>
</evidence>
<comment type="subunit">
    <text evidence="6">Homodimer.</text>
</comment>
<dbReference type="Gene3D" id="3.40.50.2020">
    <property type="match status" value="1"/>
</dbReference>
<dbReference type="AlphaFoldDB" id="E1QLI7"/>
<feature type="binding site" evidence="6">
    <location>
        <position position="106"/>
    </location>
    <ligand>
        <name>5-phospho-alpha-D-ribose 1-diphosphate</name>
        <dbReference type="ChEBI" id="CHEBI:58017"/>
        <note>ligand shared between dimeric partners</note>
    </ligand>
</feature>
<feature type="binding site" evidence="6">
    <location>
        <position position="102"/>
    </location>
    <ligand>
        <name>5-phospho-alpha-D-ribose 1-diphosphate</name>
        <dbReference type="ChEBI" id="CHEBI:58017"/>
        <note>ligand shared between dimeric partners</note>
    </ligand>
</feature>
<keyword evidence="6" id="KW-0460">Magnesium</keyword>
<feature type="binding site" evidence="6">
    <location>
        <position position="169"/>
    </location>
    <ligand>
        <name>orotate</name>
        <dbReference type="ChEBI" id="CHEBI:30839"/>
    </ligand>
</feature>
<feature type="binding site" description="in other chain" evidence="6">
    <location>
        <position position="27"/>
    </location>
    <ligand>
        <name>5-phospho-alpha-D-ribose 1-diphosphate</name>
        <dbReference type="ChEBI" id="CHEBI:58017"/>
        <note>ligand shared between dimeric partners</note>
    </ligand>
</feature>
<dbReference type="HOGENOM" id="CLU_1105738_0_0_7"/>
<dbReference type="HAMAP" id="MF_01208">
    <property type="entry name" value="PyrE"/>
    <property type="match status" value="1"/>
</dbReference>